<comment type="caution">
    <text evidence="2">The sequence shown here is derived from an EMBL/GenBank/DDBJ whole genome shotgun (WGS) entry which is preliminary data.</text>
</comment>
<organism evidence="2 3">
    <name type="scientific">Lentinula lateritia</name>
    <dbReference type="NCBI Taxonomy" id="40482"/>
    <lineage>
        <taxon>Eukaryota</taxon>
        <taxon>Fungi</taxon>
        <taxon>Dikarya</taxon>
        <taxon>Basidiomycota</taxon>
        <taxon>Agaricomycotina</taxon>
        <taxon>Agaricomycetes</taxon>
        <taxon>Agaricomycetidae</taxon>
        <taxon>Agaricales</taxon>
        <taxon>Marasmiineae</taxon>
        <taxon>Omphalotaceae</taxon>
        <taxon>Lentinula</taxon>
    </lineage>
</organism>
<sequence length="153" mass="16432">MTTILNISLSLSGTSSPPLRLTDLLSCSASLPSLTQVKNLGPEIQVLECRIITVFLPLPTHTSSSSSPIDKFPPLSWDMWDLEDNDNDNDGWQDMPIVLTDELTGGLDDENQRIYHYWVNEEAGSSKLGSEGGVGGGGNATGTMTLDTAKSGY</sequence>
<reference evidence="2" key="1">
    <citation type="submission" date="2022-08" db="EMBL/GenBank/DDBJ databases">
        <authorList>
            <consortium name="DOE Joint Genome Institute"/>
            <person name="Min B."/>
            <person name="Riley R."/>
            <person name="Sierra-Patev S."/>
            <person name="Naranjo-Ortiz M."/>
            <person name="Looney B."/>
            <person name="Konkel Z."/>
            <person name="Slot J.C."/>
            <person name="Sakamoto Y."/>
            <person name="Steenwyk J.L."/>
            <person name="Rokas A."/>
            <person name="Carro J."/>
            <person name="Camarero S."/>
            <person name="Ferreira P."/>
            <person name="Molpeceres G."/>
            <person name="Ruiz-Duenas F.J."/>
            <person name="Serrano A."/>
            <person name="Henrissat B."/>
            <person name="Drula E."/>
            <person name="Hughes K.W."/>
            <person name="Mata J.L."/>
            <person name="Ishikawa N.K."/>
            <person name="Vargas-Isla R."/>
            <person name="Ushijima S."/>
            <person name="Smith C.A."/>
            <person name="Ahrendt S."/>
            <person name="Andreopoulos W."/>
            <person name="He G."/>
            <person name="Labutti K."/>
            <person name="Lipzen A."/>
            <person name="Ng V."/>
            <person name="Sandor L."/>
            <person name="Barry K."/>
            <person name="Martinez A.T."/>
            <person name="Xiao Y."/>
            <person name="Gibbons J.G."/>
            <person name="Terashima K."/>
            <person name="Hibbett D.S."/>
            <person name="Grigoriev I.V."/>
        </authorList>
    </citation>
    <scope>NUCLEOTIDE SEQUENCE</scope>
    <source>
        <strain evidence="2">Sp2 HRB7682 ss15</strain>
    </source>
</reference>
<evidence type="ECO:0000256" key="1">
    <source>
        <dbReference type="SAM" id="MobiDB-lite"/>
    </source>
</evidence>
<accession>A0A9W8ZQ77</accession>
<dbReference type="Proteomes" id="UP001150238">
    <property type="component" value="Unassembled WGS sequence"/>
</dbReference>
<reference evidence="2" key="2">
    <citation type="journal article" date="2023" name="Proc. Natl. Acad. Sci. U.S.A.">
        <title>A global phylogenomic analysis of the shiitake genus Lentinula.</title>
        <authorList>
            <person name="Sierra-Patev S."/>
            <person name="Min B."/>
            <person name="Naranjo-Ortiz M."/>
            <person name="Looney B."/>
            <person name="Konkel Z."/>
            <person name="Slot J.C."/>
            <person name="Sakamoto Y."/>
            <person name="Steenwyk J.L."/>
            <person name="Rokas A."/>
            <person name="Carro J."/>
            <person name="Camarero S."/>
            <person name="Ferreira P."/>
            <person name="Molpeceres G."/>
            <person name="Ruiz-Duenas F.J."/>
            <person name="Serrano A."/>
            <person name="Henrissat B."/>
            <person name="Drula E."/>
            <person name="Hughes K.W."/>
            <person name="Mata J.L."/>
            <person name="Ishikawa N.K."/>
            <person name="Vargas-Isla R."/>
            <person name="Ushijima S."/>
            <person name="Smith C.A."/>
            <person name="Donoghue J."/>
            <person name="Ahrendt S."/>
            <person name="Andreopoulos W."/>
            <person name="He G."/>
            <person name="LaButti K."/>
            <person name="Lipzen A."/>
            <person name="Ng V."/>
            <person name="Riley R."/>
            <person name="Sandor L."/>
            <person name="Barry K."/>
            <person name="Martinez A.T."/>
            <person name="Xiao Y."/>
            <person name="Gibbons J.G."/>
            <person name="Terashima K."/>
            <person name="Grigoriev I.V."/>
            <person name="Hibbett D."/>
        </authorList>
    </citation>
    <scope>NUCLEOTIDE SEQUENCE</scope>
    <source>
        <strain evidence="2">Sp2 HRB7682 ss15</strain>
    </source>
</reference>
<feature type="region of interest" description="Disordered" evidence="1">
    <location>
        <begin position="126"/>
        <end position="153"/>
    </location>
</feature>
<evidence type="ECO:0000313" key="2">
    <source>
        <dbReference type="EMBL" id="KAJ4463919.1"/>
    </source>
</evidence>
<feature type="compositionally biased region" description="Polar residues" evidence="1">
    <location>
        <begin position="143"/>
        <end position="153"/>
    </location>
</feature>
<feature type="compositionally biased region" description="Gly residues" evidence="1">
    <location>
        <begin position="130"/>
        <end position="140"/>
    </location>
</feature>
<proteinExistence type="predicted"/>
<protein>
    <submittedName>
        <fullName evidence="2">Uncharacterized protein</fullName>
    </submittedName>
</protein>
<dbReference type="EMBL" id="JANVFS010000064">
    <property type="protein sequence ID" value="KAJ4463919.1"/>
    <property type="molecule type" value="Genomic_DNA"/>
</dbReference>
<name>A0A9W8ZQ77_9AGAR</name>
<gene>
    <name evidence="2" type="ORF">C8J55DRAFT_610187</name>
</gene>
<dbReference type="AlphaFoldDB" id="A0A9W8ZQ77"/>
<evidence type="ECO:0000313" key="3">
    <source>
        <dbReference type="Proteomes" id="UP001150238"/>
    </source>
</evidence>